<name>A0A373FAH7_COMTE</name>
<dbReference type="InterPro" id="IPR050963">
    <property type="entry name" value="Sirohydro_Cobaltochel/CbiX"/>
</dbReference>
<dbReference type="Gene3D" id="3.40.50.1400">
    <property type="match status" value="1"/>
</dbReference>
<evidence type="ECO:0000256" key="1">
    <source>
        <dbReference type="ARBA" id="ARBA00022723"/>
    </source>
</evidence>
<dbReference type="OrthoDB" id="9797895at2"/>
<dbReference type="InterPro" id="IPR002762">
    <property type="entry name" value="CbiX-like"/>
</dbReference>
<dbReference type="PANTHER" id="PTHR33542:SF3">
    <property type="entry name" value="SIROHYDROCHLORIN FERROCHELATASE, CHLOROPLASTIC"/>
    <property type="match status" value="1"/>
</dbReference>
<comment type="caution">
    <text evidence="3">The sequence shown here is derived from an EMBL/GenBank/DDBJ whole genome shotgun (WGS) entry which is preliminary data.</text>
</comment>
<evidence type="ECO:0000313" key="3">
    <source>
        <dbReference type="EMBL" id="RGE41156.1"/>
    </source>
</evidence>
<dbReference type="SUPFAM" id="SSF53800">
    <property type="entry name" value="Chelatase"/>
    <property type="match status" value="1"/>
</dbReference>
<dbReference type="AlphaFoldDB" id="A0A373FAH7"/>
<reference evidence="3 4" key="1">
    <citation type="submission" date="2018-08" db="EMBL/GenBank/DDBJ databases">
        <title>Comamonas testosteroni strain SWCO2.</title>
        <authorList>
            <person name="Jiang N."/>
            <person name="Zhang X.Z."/>
        </authorList>
    </citation>
    <scope>NUCLEOTIDE SEQUENCE [LARGE SCALE GENOMIC DNA]</scope>
    <source>
        <strain evidence="3 4">SWCO2</strain>
    </source>
</reference>
<accession>A0A373FAH7</accession>
<gene>
    <name evidence="3" type="ORF">DZC30_18975</name>
</gene>
<dbReference type="GO" id="GO:0046872">
    <property type="term" value="F:metal ion binding"/>
    <property type="evidence" value="ECO:0007669"/>
    <property type="project" value="UniProtKB-KW"/>
</dbReference>
<dbReference type="Pfam" id="PF01903">
    <property type="entry name" value="CbiX"/>
    <property type="match status" value="1"/>
</dbReference>
<evidence type="ECO:0000256" key="2">
    <source>
        <dbReference type="ARBA" id="ARBA00023239"/>
    </source>
</evidence>
<dbReference type="Proteomes" id="UP000261948">
    <property type="component" value="Unassembled WGS sequence"/>
</dbReference>
<dbReference type="GO" id="GO:0016829">
    <property type="term" value="F:lyase activity"/>
    <property type="evidence" value="ECO:0007669"/>
    <property type="project" value="UniProtKB-KW"/>
</dbReference>
<sequence length="137" mass="14804">MRLASTTSPRQGLILLAHGSRDPLWRQPIEAVQAAVQATQPDLPCLCAYLDACAPDLPTAAGALIEQGITQLSVLPLFLGTGKHAREDIPRLLQALCLQYPHCQFELMTAAGENPRVTALLAQLALEACGFKQTDFR</sequence>
<evidence type="ECO:0000313" key="4">
    <source>
        <dbReference type="Proteomes" id="UP000261948"/>
    </source>
</evidence>
<keyword evidence="1" id="KW-0479">Metal-binding</keyword>
<dbReference type="CDD" id="cd03416">
    <property type="entry name" value="CbiX_SirB_N"/>
    <property type="match status" value="1"/>
</dbReference>
<proteinExistence type="predicted"/>
<organism evidence="3 4">
    <name type="scientific">Comamonas testosteroni</name>
    <name type="common">Pseudomonas testosteroni</name>
    <dbReference type="NCBI Taxonomy" id="285"/>
    <lineage>
        <taxon>Bacteria</taxon>
        <taxon>Pseudomonadati</taxon>
        <taxon>Pseudomonadota</taxon>
        <taxon>Betaproteobacteria</taxon>
        <taxon>Burkholderiales</taxon>
        <taxon>Comamonadaceae</taxon>
        <taxon>Comamonas</taxon>
    </lineage>
</organism>
<protein>
    <submittedName>
        <fullName evidence="3">Cobalamin biosynthesis protein CbiX</fullName>
    </submittedName>
</protein>
<keyword evidence="2" id="KW-0456">Lyase</keyword>
<dbReference type="EMBL" id="QURR01000030">
    <property type="protein sequence ID" value="RGE41156.1"/>
    <property type="molecule type" value="Genomic_DNA"/>
</dbReference>
<dbReference type="PANTHER" id="PTHR33542">
    <property type="entry name" value="SIROHYDROCHLORIN FERROCHELATASE, CHLOROPLASTIC"/>
    <property type="match status" value="1"/>
</dbReference>
<keyword evidence="4" id="KW-1185">Reference proteome</keyword>